<dbReference type="EMBL" id="JBJJXI010000003">
    <property type="protein sequence ID" value="KAL3407656.1"/>
    <property type="molecule type" value="Genomic_DNA"/>
</dbReference>
<dbReference type="PANTHER" id="PTHR47331">
    <property type="entry name" value="PHD-TYPE DOMAIN-CONTAINING PROTEIN"/>
    <property type="match status" value="1"/>
</dbReference>
<dbReference type="AlphaFoldDB" id="A0ABD2XRD8"/>
<protein>
    <recommendedName>
        <fullName evidence="3">Reverse transcriptase domain-containing protein</fullName>
    </recommendedName>
</protein>
<reference evidence="1 2" key="1">
    <citation type="journal article" date="2024" name="bioRxiv">
        <title>A reference genome for Trichogramma kaykai: A tiny desert-dwelling parasitoid wasp with competing sex-ratio distorters.</title>
        <authorList>
            <person name="Culotta J."/>
            <person name="Lindsey A.R."/>
        </authorList>
    </citation>
    <scope>NUCLEOTIDE SEQUENCE [LARGE SCALE GENOMIC DNA]</scope>
    <source>
        <strain evidence="1 2">KSX58</strain>
    </source>
</reference>
<comment type="caution">
    <text evidence="1">The sequence shown here is derived from an EMBL/GenBank/DDBJ whole genome shotgun (WGS) entry which is preliminary data.</text>
</comment>
<evidence type="ECO:0008006" key="3">
    <source>
        <dbReference type="Google" id="ProtNLM"/>
    </source>
</evidence>
<evidence type="ECO:0000313" key="1">
    <source>
        <dbReference type="EMBL" id="KAL3407656.1"/>
    </source>
</evidence>
<evidence type="ECO:0000313" key="2">
    <source>
        <dbReference type="Proteomes" id="UP001627154"/>
    </source>
</evidence>
<dbReference type="Proteomes" id="UP001627154">
    <property type="component" value="Unassembled WGS sequence"/>
</dbReference>
<dbReference type="SUPFAM" id="SSF56672">
    <property type="entry name" value="DNA/RNA polymerases"/>
    <property type="match status" value="1"/>
</dbReference>
<proteinExistence type="predicted"/>
<keyword evidence="2" id="KW-1185">Reference proteome</keyword>
<accession>A0ABD2XRD8</accession>
<dbReference type="PANTHER" id="PTHR47331:SF5">
    <property type="entry name" value="RIBONUCLEASE H"/>
    <property type="match status" value="1"/>
</dbReference>
<organism evidence="1 2">
    <name type="scientific">Trichogramma kaykai</name>
    <dbReference type="NCBI Taxonomy" id="54128"/>
    <lineage>
        <taxon>Eukaryota</taxon>
        <taxon>Metazoa</taxon>
        <taxon>Ecdysozoa</taxon>
        <taxon>Arthropoda</taxon>
        <taxon>Hexapoda</taxon>
        <taxon>Insecta</taxon>
        <taxon>Pterygota</taxon>
        <taxon>Neoptera</taxon>
        <taxon>Endopterygota</taxon>
        <taxon>Hymenoptera</taxon>
        <taxon>Apocrita</taxon>
        <taxon>Proctotrupomorpha</taxon>
        <taxon>Chalcidoidea</taxon>
        <taxon>Trichogrammatidae</taxon>
        <taxon>Trichogramma</taxon>
    </lineage>
</organism>
<dbReference type="GO" id="GO:0071897">
    <property type="term" value="P:DNA biosynthetic process"/>
    <property type="evidence" value="ECO:0007669"/>
    <property type="project" value="UniProtKB-ARBA"/>
</dbReference>
<gene>
    <name evidence="1" type="ORF">TKK_000331</name>
</gene>
<dbReference type="InterPro" id="IPR043502">
    <property type="entry name" value="DNA/RNA_pol_sf"/>
</dbReference>
<sequence>MIPVTLSSPSGSISVLAFLDGGSAVSIVSSSVSRKVGCVGIPIKAHVQGFKSSPLAYEKVSISLNVRNESFLLSNALSVDEIGLPFQSVDRELANFINRVLNINVAVYEGVPGILIGQDYWEIIESLETRRLDGTGLAESRSKLGWSVHGRRLDRISNSFSFFCVGNACENECDWSRVEQLVENYFELDSLGVKHVEKADICSRYEMKILEGTIRRLCVGWEIGLLWRSDIPHIPNSRATALNRLSLLERKLDRDDSYAELFYKEMDRLFEHGFAAPAPERLPDQILWYLPCFGVRNPNKPGKVRLVFDVAAKSSGVCFNDLLNKGPDLINSLIGVLMRFRRYAIAFKGDMRDMFLKVKVREHDWNAQRFLWRGRDRGSEPKEFVMTSLLFGGKSSPCEAIFVKNKNARELSTKYPEAAESIVRNSYVDDYLDSVTP</sequence>
<name>A0ABD2XRD8_9HYME</name>